<protein>
    <recommendedName>
        <fullName evidence="4">Ig-like domain-containing protein</fullName>
    </recommendedName>
</protein>
<sequence>MPKLSVALSGALLLTAFATPVAFADPVALECVGAKSAKYSPGLTLEPQEQAILLHATYAPCAGNGGVTSATQVHQVTKNASCLSVGEANPGTADFTWNIGETSTFTYEATVERPAGQLVTTKRGTFTSGKFAGAAVVEVAAGATPNVAECLAGGIKTIDSTITLTIVQQ</sequence>
<name>A0A563ELY0_9PSEU</name>
<gene>
    <name evidence="2" type="ORF">FKR81_29705</name>
</gene>
<evidence type="ECO:0008006" key="4">
    <source>
        <dbReference type="Google" id="ProtNLM"/>
    </source>
</evidence>
<dbReference type="EMBL" id="VOBR01000022">
    <property type="protein sequence ID" value="TWP48157.1"/>
    <property type="molecule type" value="Genomic_DNA"/>
</dbReference>
<dbReference type="AlphaFoldDB" id="A0A563ELY0"/>
<comment type="caution">
    <text evidence="2">The sequence shown here is derived from an EMBL/GenBank/DDBJ whole genome shotgun (WGS) entry which is preliminary data.</text>
</comment>
<dbReference type="OrthoDB" id="3690812at2"/>
<organism evidence="2 3">
    <name type="scientific">Lentzea tibetensis</name>
    <dbReference type="NCBI Taxonomy" id="2591470"/>
    <lineage>
        <taxon>Bacteria</taxon>
        <taxon>Bacillati</taxon>
        <taxon>Actinomycetota</taxon>
        <taxon>Actinomycetes</taxon>
        <taxon>Pseudonocardiales</taxon>
        <taxon>Pseudonocardiaceae</taxon>
        <taxon>Lentzea</taxon>
    </lineage>
</organism>
<accession>A0A563ELY0</accession>
<evidence type="ECO:0000313" key="3">
    <source>
        <dbReference type="Proteomes" id="UP000316639"/>
    </source>
</evidence>
<feature type="signal peptide" evidence="1">
    <location>
        <begin position="1"/>
        <end position="24"/>
    </location>
</feature>
<dbReference type="Proteomes" id="UP000316639">
    <property type="component" value="Unassembled WGS sequence"/>
</dbReference>
<dbReference type="RefSeq" id="WP_146356820.1">
    <property type="nucleotide sequence ID" value="NZ_VOBR01000022.1"/>
</dbReference>
<reference evidence="2 3" key="1">
    <citation type="submission" date="2019-07" db="EMBL/GenBank/DDBJ databases">
        <title>Lentzea xizangensis sp. nov., isolated from Qinghai-Tibetan Plateau Soils.</title>
        <authorList>
            <person name="Huang J."/>
        </authorList>
    </citation>
    <scope>NUCLEOTIDE SEQUENCE [LARGE SCALE GENOMIC DNA]</scope>
    <source>
        <strain evidence="2 3">FXJ1.1311</strain>
    </source>
</reference>
<keyword evidence="1" id="KW-0732">Signal</keyword>
<keyword evidence="3" id="KW-1185">Reference proteome</keyword>
<evidence type="ECO:0000256" key="1">
    <source>
        <dbReference type="SAM" id="SignalP"/>
    </source>
</evidence>
<feature type="chain" id="PRO_5021867963" description="Ig-like domain-containing protein" evidence="1">
    <location>
        <begin position="25"/>
        <end position="169"/>
    </location>
</feature>
<proteinExistence type="predicted"/>
<evidence type="ECO:0000313" key="2">
    <source>
        <dbReference type="EMBL" id="TWP48157.1"/>
    </source>
</evidence>